<evidence type="ECO:0000256" key="1">
    <source>
        <dbReference type="ARBA" id="ARBA00005558"/>
    </source>
</evidence>
<dbReference type="InterPro" id="IPR050708">
    <property type="entry name" value="T6SS_VgrG/RHS"/>
</dbReference>
<evidence type="ECO:0000313" key="5">
    <source>
        <dbReference type="Proteomes" id="UP000030901"/>
    </source>
</evidence>
<dbReference type="PANTHER" id="PTHR32305">
    <property type="match status" value="1"/>
</dbReference>
<dbReference type="NCBIfam" id="TIGR01646">
    <property type="entry name" value="vgr_GE"/>
    <property type="match status" value="1"/>
</dbReference>
<dbReference type="OrthoDB" id="9762420at2"/>
<sequence>MKTGLYFSVTIGDLPKDTFDVVEFTLQEGLSTLFTLSLTLSSKDSNIDLQAQLLQKVQLVVYSNGQVERTVNALVEKAERGDSGFKRTFYTITARPALWQLTLTKDSRIYHFKSVPDIIDEILQDYNIVVDKQLMDPHPVREYTTMKRESYFQFIARLAAEEGIAFWFEENQLFYSDSHLGMTGGLSLIYNPHPQIATFLPTISALKFGCAMRPTEAKTKDYRYSHPDVMMDAKSKTDKPLPSFEIFDSYGRYDDEQMAQQLSQYRLQALQSDSEQGQAASNYFQLMPGKIFSISEHPSQSMNQSWQIVTITHHGYLPQSLDNESDDRPATLTNEFTFIPGKNDWRPPFIHKPQADGDEVAVVVGPAGEEIHVNEHGAVKIHFHWNRYDAADERASCWVRVLQNWNGDGFGFLSIPRIGQEVLVGYINGDIDRPIIMGTTYNGNNRPPLDLPSAKTQMSIKSKTHKGEGFNELRFEDENGKQELFMHAQKDMNTVVLNDRSTVVMANHTENVAANQIMTVGENRIIEVGENQDSTILANRILSVQGDSKTLVGGACDIQVKDVVYISSATAIRLDCGQSVIEMDSGGNIKLHCNNFHIFAKNRGDVIGQSIVEINGDGAQAVVNEEDVAANIEASLESTFPK</sequence>
<feature type="domain" description="Gp5/Type VI secretion system Vgr C-terminal trimerisation" evidence="3">
    <location>
        <begin position="459"/>
        <end position="561"/>
    </location>
</feature>
<comment type="similarity">
    <text evidence="1">Belongs to the VgrG protein family.</text>
</comment>
<dbReference type="RefSeq" id="WP_052236714.1">
    <property type="nucleotide sequence ID" value="NZ_CP009056.1"/>
</dbReference>
<keyword evidence="5" id="KW-1185">Reference proteome</keyword>
<dbReference type="AlphaFoldDB" id="A0A0A7RYL9"/>
<evidence type="ECO:0000259" key="3">
    <source>
        <dbReference type="Pfam" id="PF22178"/>
    </source>
</evidence>
<dbReference type="SUPFAM" id="SSF69349">
    <property type="entry name" value="Phage fibre proteins"/>
    <property type="match status" value="1"/>
</dbReference>
<dbReference type="Gene3D" id="2.40.50.230">
    <property type="entry name" value="Gp5 N-terminal domain"/>
    <property type="match status" value="1"/>
</dbReference>
<proteinExistence type="inferred from homology"/>
<dbReference type="InterPro" id="IPR006531">
    <property type="entry name" value="Gp5/Vgr_OB"/>
</dbReference>
<feature type="domain" description="Gp5/Type VI secretion system Vgr protein OB-fold" evidence="2">
    <location>
        <begin position="392"/>
        <end position="441"/>
    </location>
</feature>
<dbReference type="KEGG" id="fpp:FPB0191_00559"/>
<name>A0A0A7RYL9_FRIPE</name>
<dbReference type="Proteomes" id="UP000030901">
    <property type="component" value="Chromosome"/>
</dbReference>
<dbReference type="InterPro" id="IPR054030">
    <property type="entry name" value="Gp5_Vgr_C"/>
</dbReference>
<accession>A0A0A7RYL9</accession>
<dbReference type="InterPro" id="IPR037026">
    <property type="entry name" value="Vgr_OB-fold_dom_sf"/>
</dbReference>
<gene>
    <name evidence="4" type="ORF">FPB0191_00559</name>
</gene>
<dbReference type="Gene3D" id="2.30.110.50">
    <property type="match status" value="1"/>
</dbReference>
<evidence type="ECO:0000259" key="2">
    <source>
        <dbReference type="Pfam" id="PF04717"/>
    </source>
</evidence>
<reference evidence="4 5" key="1">
    <citation type="journal article" date="2014" name="Appl. Environ. Microbiol.">
        <title>Gut symbionts from distinct hosts exhibit genotoxic activity via divergent colibactin biosynthetic pathways.</title>
        <authorList>
            <person name="Engel P."/>
            <person name="Vizcaino M.I."/>
            <person name="Crawford J.M."/>
        </authorList>
    </citation>
    <scope>NUCLEOTIDE SEQUENCE [LARGE SCALE GENOMIC DNA]</scope>
    <source>
        <strain evidence="4 5">PEB0191</strain>
    </source>
</reference>
<dbReference type="EMBL" id="CP009056">
    <property type="protein sequence ID" value="AJA44390.1"/>
    <property type="molecule type" value="Genomic_DNA"/>
</dbReference>
<dbReference type="SUPFAM" id="SSF69255">
    <property type="entry name" value="gp5 N-terminal domain-like"/>
    <property type="match status" value="1"/>
</dbReference>
<evidence type="ECO:0000313" key="4">
    <source>
        <dbReference type="EMBL" id="AJA44390.1"/>
    </source>
</evidence>
<dbReference type="InterPro" id="IPR006533">
    <property type="entry name" value="T6SS_Vgr_RhsGE"/>
</dbReference>
<dbReference type="Pfam" id="PF22178">
    <property type="entry name" value="Gp5_trimer_C"/>
    <property type="match status" value="1"/>
</dbReference>
<dbReference type="InterPro" id="IPR017847">
    <property type="entry name" value="T6SS_RhsGE_Vgr_subset"/>
</dbReference>
<organism evidence="4 5">
    <name type="scientific">Frischella perrara</name>
    <dbReference type="NCBI Taxonomy" id="1267021"/>
    <lineage>
        <taxon>Bacteria</taxon>
        <taxon>Pseudomonadati</taxon>
        <taxon>Pseudomonadota</taxon>
        <taxon>Gammaproteobacteria</taxon>
        <taxon>Orbales</taxon>
        <taxon>Orbaceae</taxon>
        <taxon>Frischella</taxon>
    </lineage>
</organism>
<dbReference type="Pfam" id="PF04717">
    <property type="entry name" value="Phage_base_V"/>
    <property type="match status" value="1"/>
</dbReference>
<dbReference type="HOGENOM" id="CLU_004121_3_0_6"/>
<protein>
    <submittedName>
        <fullName evidence="4">Rhs element Vgr protein</fullName>
    </submittedName>
</protein>
<dbReference type="Pfam" id="PF05954">
    <property type="entry name" value="Phage_GPD"/>
    <property type="match status" value="1"/>
</dbReference>
<dbReference type="SUPFAM" id="SSF69279">
    <property type="entry name" value="Phage tail proteins"/>
    <property type="match status" value="2"/>
</dbReference>
<dbReference type="Gene3D" id="4.10.220.110">
    <property type="match status" value="1"/>
</dbReference>
<dbReference type="Gene3D" id="3.55.50.10">
    <property type="entry name" value="Baseplate protein-like domains"/>
    <property type="match status" value="1"/>
</dbReference>
<dbReference type="NCBIfam" id="TIGR03361">
    <property type="entry name" value="VI_Rhs_Vgr"/>
    <property type="match status" value="1"/>
</dbReference>
<dbReference type="PANTHER" id="PTHR32305:SF11">
    <property type="entry name" value="TYPE VI SECRETION SYSTEM SPIKE PROTEIN VGRG3"/>
    <property type="match status" value="1"/>
</dbReference>
<dbReference type="STRING" id="1267021.FPB0191_00559"/>